<accession>A0ABR6YBG4</accession>
<dbReference type="CDD" id="cd07984">
    <property type="entry name" value="LPLAT_LABLAT-like"/>
    <property type="match status" value="1"/>
</dbReference>
<comment type="subcellular location">
    <subcellularLocation>
        <location evidence="1">Cell inner membrane</location>
    </subcellularLocation>
</comment>
<evidence type="ECO:0000256" key="4">
    <source>
        <dbReference type="ARBA" id="ARBA00022679"/>
    </source>
</evidence>
<evidence type="ECO:0000256" key="2">
    <source>
        <dbReference type="ARBA" id="ARBA00022475"/>
    </source>
</evidence>
<dbReference type="Proteomes" id="UP000624279">
    <property type="component" value="Unassembled WGS sequence"/>
</dbReference>
<dbReference type="EMBL" id="JACOGA010000008">
    <property type="protein sequence ID" value="MBC3873902.1"/>
    <property type="molecule type" value="Genomic_DNA"/>
</dbReference>
<evidence type="ECO:0000313" key="8">
    <source>
        <dbReference type="Proteomes" id="UP000624279"/>
    </source>
</evidence>
<keyword evidence="5" id="KW-0472">Membrane</keyword>
<dbReference type="Pfam" id="PF03279">
    <property type="entry name" value="Lip_A_acyltrans"/>
    <property type="match status" value="1"/>
</dbReference>
<evidence type="ECO:0000256" key="6">
    <source>
        <dbReference type="ARBA" id="ARBA00023315"/>
    </source>
</evidence>
<keyword evidence="4" id="KW-0808">Transferase</keyword>
<dbReference type="GO" id="GO:0016746">
    <property type="term" value="F:acyltransferase activity"/>
    <property type="evidence" value="ECO:0007669"/>
    <property type="project" value="UniProtKB-KW"/>
</dbReference>
<keyword evidence="8" id="KW-1185">Reference proteome</keyword>
<organism evidence="7 8">
    <name type="scientific">Undibacterium flavidum</name>
    <dbReference type="NCBI Taxonomy" id="2762297"/>
    <lineage>
        <taxon>Bacteria</taxon>
        <taxon>Pseudomonadati</taxon>
        <taxon>Pseudomonadota</taxon>
        <taxon>Betaproteobacteria</taxon>
        <taxon>Burkholderiales</taxon>
        <taxon>Oxalobacteraceae</taxon>
        <taxon>Undibacterium</taxon>
    </lineage>
</organism>
<dbReference type="PIRSF" id="PIRSF026649">
    <property type="entry name" value="MsbB"/>
    <property type="match status" value="1"/>
</dbReference>
<comment type="caution">
    <text evidence="7">The sequence shown here is derived from an EMBL/GenBank/DDBJ whole genome shotgun (WGS) entry which is preliminary data.</text>
</comment>
<keyword evidence="6 7" id="KW-0012">Acyltransferase</keyword>
<proteinExistence type="predicted"/>
<evidence type="ECO:0000256" key="5">
    <source>
        <dbReference type="ARBA" id="ARBA00023136"/>
    </source>
</evidence>
<dbReference type="InterPro" id="IPR004960">
    <property type="entry name" value="LipA_acyltrans"/>
</dbReference>
<gene>
    <name evidence="7" type="ORF">H8K55_09895</name>
</gene>
<dbReference type="RefSeq" id="WP_186941936.1">
    <property type="nucleotide sequence ID" value="NZ_JACOGA010000008.1"/>
</dbReference>
<keyword evidence="2" id="KW-1003">Cell membrane</keyword>
<protein>
    <submittedName>
        <fullName evidence="7">Lipid A biosynthesis acyltransferase</fullName>
    </submittedName>
</protein>
<keyword evidence="3" id="KW-0997">Cell inner membrane</keyword>
<name>A0ABR6YBG4_9BURK</name>
<dbReference type="PANTHER" id="PTHR30606">
    <property type="entry name" value="LIPID A BIOSYNTHESIS LAUROYL ACYLTRANSFERASE"/>
    <property type="match status" value="1"/>
</dbReference>
<reference evidence="7 8" key="1">
    <citation type="submission" date="2020-08" db="EMBL/GenBank/DDBJ databases">
        <title>Novel species isolated from subtropical streams in China.</title>
        <authorList>
            <person name="Lu H."/>
        </authorList>
    </citation>
    <scope>NUCLEOTIDE SEQUENCE [LARGE SCALE GENOMIC DNA]</scope>
    <source>
        <strain evidence="7 8">LX15W</strain>
    </source>
</reference>
<evidence type="ECO:0000313" key="7">
    <source>
        <dbReference type="EMBL" id="MBC3873902.1"/>
    </source>
</evidence>
<evidence type="ECO:0000256" key="1">
    <source>
        <dbReference type="ARBA" id="ARBA00004533"/>
    </source>
</evidence>
<evidence type="ECO:0000256" key="3">
    <source>
        <dbReference type="ARBA" id="ARBA00022519"/>
    </source>
</evidence>
<sequence length="299" mass="34501">MRFAVFIMWLLHWLPLPILARIGEGIGSLLYLLLSRRRHICLTNLRLCFPQMPESERKEITRRHFQVYVRSVLERGILWWSSESRLRKLIHVSYAMPMAEMVSSPTIFMCPHFVSLDVAGVAVMLESSLCSIYTTQRNKSFDKALRKGRSRFRPVKLFSRAEGVKPIIRAMKENLPFFMLPDMDFGAKDAEFVPFFGVPAATLTALPRIAAATHAKVIPVIASIRPGYDGWDVKFDHAWSDYPHADIVSSTRQMNAYIETEILKMPAEYFWTHRRFKTRPEGEASVYRASKGSFQDTQH</sequence>
<dbReference type="PANTHER" id="PTHR30606:SF9">
    <property type="entry name" value="LIPID A BIOSYNTHESIS LAUROYLTRANSFERASE"/>
    <property type="match status" value="1"/>
</dbReference>